<dbReference type="GeneID" id="19108198"/>
<dbReference type="AlphaFoldDB" id="M2NI46"/>
<accession>M2NI46</accession>
<dbReference type="InterPro" id="IPR022124">
    <property type="entry name" value="DUF3659"/>
</dbReference>
<dbReference type="eggNOG" id="ENOG502R9AD">
    <property type="taxonomic scope" value="Eukaryota"/>
</dbReference>
<dbReference type="Pfam" id="PF12396">
    <property type="entry name" value="DUF3659"/>
    <property type="match status" value="1"/>
</dbReference>
<dbReference type="Proteomes" id="UP000011761">
    <property type="component" value="Unassembled WGS sequence"/>
</dbReference>
<gene>
    <name evidence="2" type="ORF">BAUCODRAFT_129273</name>
</gene>
<feature type="compositionally biased region" description="Polar residues" evidence="1">
    <location>
        <begin position="918"/>
        <end position="928"/>
    </location>
</feature>
<feature type="compositionally biased region" description="Low complexity" evidence="1">
    <location>
        <begin position="384"/>
        <end position="405"/>
    </location>
</feature>
<feature type="compositionally biased region" description="Polar residues" evidence="1">
    <location>
        <begin position="415"/>
        <end position="433"/>
    </location>
</feature>
<feature type="compositionally biased region" description="Basic and acidic residues" evidence="1">
    <location>
        <begin position="953"/>
        <end position="963"/>
    </location>
</feature>
<feature type="compositionally biased region" description="Basic and acidic residues" evidence="1">
    <location>
        <begin position="771"/>
        <end position="780"/>
    </location>
</feature>
<feature type="compositionally biased region" description="Basic residues" evidence="1">
    <location>
        <begin position="1"/>
        <end position="10"/>
    </location>
</feature>
<feature type="compositionally biased region" description="Low complexity" evidence="1">
    <location>
        <begin position="600"/>
        <end position="612"/>
    </location>
</feature>
<feature type="region of interest" description="Disordered" evidence="1">
    <location>
        <begin position="595"/>
        <end position="647"/>
    </location>
</feature>
<sequence>MSIFGKKKNKDKAEKGKAKKDGKKPATSEPPAQTQYKHVPTHAAADAAPKAAVNGQQLSKQATNYAQGVANFQHPLMSSANHPFARSSSPSIPSARSTPLPHQKGLNADFDTLQRNNSAEVFTTDPDAPPLPTSNITQAQAQAQAQAQNAASHRDGISRNADGFFIQQQGNAAPSFDSQYLGNPKMQAAARDRGYINPQPSTDSGYGSVAHSLAPSDTPIWHDGARPQLLPSKSDFLPELTLSEELAREPAFSEASFAGSDTPETTPVMKQTNEAWFKSGHNQPLQPNPAPDNIPAKPTKPNRSSKQPRSTRTDLTQSSQPAAGDSNPDERDFVEPKSIWTGQAQPVVRTVQPEERDVQQVQKARIEQTRSAEGFRRTEERDTQYPYQQQYVVPPPSQQQQQNYQHNHAPELARTVQSEPLNAPQTHFSQPYRSATPPLQHLEEPRATFAEPMRVSTPPPERSMVRESQPPLSHDLSHSQSAHEPEQPRPFVRYSSPPPQENNANSLERMVSMSQRSTLAPVGRLDGCKVNKRGKILDEEGEIIAELAEGDIMDCVRQRCNAYGEVVDDYGRVVGRVHLVESKMESPVMRFAQPVQTPHSQPSYYSQEPQSQAHQDFFSPPPVSPSSRHQNRASAQPDVFTPAWQRQSHSIHTGFARELRDHLAAASPSSNQTGGPVNFTGNVAPVELDATETIYEQDEEEDEALPIFDHSEVFMPPPVVPVRSSRRSETPSPPAEKARRGERDRSRVRSKEPTSAPHAHSNVTAAPTPSQHDHTDRDETGAEPSESAQEVVEPQDTSPTPVKAPIPVHASVLAAEEAAAEAQNAQSAEPPAFPFTLRQYEPKNQSDRFSPFQTRSIDRSWAGPPVPRSEETHQEPALGTAKESQPQPSAPQHPQPQQPQPQQLQQPNQQPNQQQQQTNRRSPSTPLIRNSIDGSPVDSSKSYIKPSMSPVPENERPAAEKKSPNLFSYQGEIPAADGPVSNANLAPARAKSPPLPSFPRQAFTGGAPSASPFAPMNSAQFSSAGGLGPRGTGPRQFTTGVPGPRPILNGKNSFHQPLKRSPLSSQGTFHRSNATLEPDADALPETTPPQSEFGGGEGDSIAGPSYTRQPSVRTLAGMQALNAQTNSKPRTYFTHAGRVSVEAGQPPPSQADGSATPAEPATAPSPSSPPAVNSAPQKDTTTKKKSRFSMGFGKKSQPVAA</sequence>
<protein>
    <submittedName>
        <fullName evidence="2">Uncharacterized protein</fullName>
    </submittedName>
</protein>
<evidence type="ECO:0000256" key="1">
    <source>
        <dbReference type="SAM" id="MobiDB-lite"/>
    </source>
</evidence>
<feature type="compositionally biased region" description="Low complexity" evidence="1">
    <location>
        <begin position="43"/>
        <end position="52"/>
    </location>
</feature>
<dbReference type="KEGG" id="bcom:BAUCODRAFT_129273"/>
<feature type="compositionally biased region" description="Low complexity" evidence="1">
    <location>
        <begin position="900"/>
        <end position="917"/>
    </location>
</feature>
<feature type="region of interest" description="Disordered" evidence="1">
    <location>
        <begin position="707"/>
        <end position="1201"/>
    </location>
</feature>
<evidence type="ECO:0000313" key="2">
    <source>
        <dbReference type="EMBL" id="EMC99019.1"/>
    </source>
</evidence>
<dbReference type="RefSeq" id="XP_007674071.1">
    <property type="nucleotide sequence ID" value="XM_007675881.1"/>
</dbReference>
<feature type="region of interest" description="Disordered" evidence="1">
    <location>
        <begin position="77"/>
        <end position="134"/>
    </location>
</feature>
<feature type="compositionally biased region" description="Basic and acidic residues" evidence="1">
    <location>
        <begin position="736"/>
        <end position="752"/>
    </location>
</feature>
<dbReference type="OrthoDB" id="3946749at2759"/>
<feature type="region of interest" description="Disordered" evidence="1">
    <location>
        <begin position="1"/>
        <end position="59"/>
    </location>
</feature>
<feature type="compositionally biased region" description="Polar residues" evidence="1">
    <location>
        <begin position="761"/>
        <end position="770"/>
    </location>
</feature>
<dbReference type="EMBL" id="KB445552">
    <property type="protein sequence ID" value="EMC99019.1"/>
    <property type="molecule type" value="Genomic_DNA"/>
</dbReference>
<organism evidence="2 3">
    <name type="scientific">Baudoinia panamericana (strain UAMH 10762)</name>
    <name type="common">Angels' share fungus</name>
    <name type="synonym">Baudoinia compniacensis (strain UAMH 10762)</name>
    <dbReference type="NCBI Taxonomy" id="717646"/>
    <lineage>
        <taxon>Eukaryota</taxon>
        <taxon>Fungi</taxon>
        <taxon>Dikarya</taxon>
        <taxon>Ascomycota</taxon>
        <taxon>Pezizomycotina</taxon>
        <taxon>Dothideomycetes</taxon>
        <taxon>Dothideomycetidae</taxon>
        <taxon>Mycosphaerellales</taxon>
        <taxon>Teratosphaeriaceae</taxon>
        <taxon>Baudoinia</taxon>
    </lineage>
</organism>
<keyword evidence="3" id="KW-1185">Reference proteome</keyword>
<dbReference type="HOGENOM" id="CLU_270731_0_0_1"/>
<feature type="compositionally biased region" description="Low complexity" evidence="1">
    <location>
        <begin position="1154"/>
        <end position="1176"/>
    </location>
</feature>
<feature type="compositionally biased region" description="Basic and acidic residues" evidence="1">
    <location>
        <begin position="475"/>
        <end position="487"/>
    </location>
</feature>
<feature type="compositionally biased region" description="Polar residues" evidence="1">
    <location>
        <begin position="1062"/>
        <end position="1075"/>
    </location>
</feature>
<name>M2NI46_BAUPA</name>
<feature type="compositionally biased region" description="Polar residues" evidence="1">
    <location>
        <begin position="301"/>
        <end position="321"/>
    </location>
</feature>
<evidence type="ECO:0000313" key="3">
    <source>
        <dbReference type="Proteomes" id="UP000011761"/>
    </source>
</evidence>
<proteinExistence type="predicted"/>
<feature type="compositionally biased region" description="Pro residues" evidence="1">
    <location>
        <begin position="888"/>
        <end position="899"/>
    </location>
</feature>
<feature type="compositionally biased region" description="Basic and acidic residues" evidence="1">
    <location>
        <begin position="352"/>
        <end position="383"/>
    </location>
</feature>
<reference evidence="2 3" key="1">
    <citation type="journal article" date="2012" name="PLoS Pathog.">
        <title>Diverse lifestyles and strategies of plant pathogenesis encoded in the genomes of eighteen Dothideomycetes fungi.</title>
        <authorList>
            <person name="Ohm R.A."/>
            <person name="Feau N."/>
            <person name="Henrissat B."/>
            <person name="Schoch C.L."/>
            <person name="Horwitz B.A."/>
            <person name="Barry K.W."/>
            <person name="Condon B.J."/>
            <person name="Copeland A.C."/>
            <person name="Dhillon B."/>
            <person name="Glaser F."/>
            <person name="Hesse C.N."/>
            <person name="Kosti I."/>
            <person name="LaButti K."/>
            <person name="Lindquist E.A."/>
            <person name="Lucas S."/>
            <person name="Salamov A.A."/>
            <person name="Bradshaw R.E."/>
            <person name="Ciuffetti L."/>
            <person name="Hamelin R.C."/>
            <person name="Kema G.H.J."/>
            <person name="Lawrence C."/>
            <person name="Scott J.A."/>
            <person name="Spatafora J.W."/>
            <person name="Turgeon B.G."/>
            <person name="de Wit P.J.G.M."/>
            <person name="Zhong S."/>
            <person name="Goodwin S.B."/>
            <person name="Grigoriev I.V."/>
        </authorList>
    </citation>
    <scope>NUCLEOTIDE SEQUENCE [LARGE SCALE GENOMIC DNA]</scope>
    <source>
        <strain evidence="2 3">UAMH 10762</strain>
    </source>
</reference>
<feature type="region of interest" description="Disordered" evidence="1">
    <location>
        <begin position="251"/>
        <end position="504"/>
    </location>
</feature>
<feature type="compositionally biased region" description="Polar residues" evidence="1">
    <location>
        <begin position="262"/>
        <end position="285"/>
    </location>
</feature>
<feature type="compositionally biased region" description="Low complexity" evidence="1">
    <location>
        <begin position="85"/>
        <end position="97"/>
    </location>
</feature>
<dbReference type="OMA" id="PQENNAN"/>
<feature type="compositionally biased region" description="Low complexity" evidence="1">
    <location>
        <begin position="814"/>
        <end position="830"/>
    </location>
</feature>